<dbReference type="PANTHER" id="PTHR30026">
    <property type="entry name" value="OUTER MEMBRANE PROTEIN TOLC"/>
    <property type="match status" value="1"/>
</dbReference>
<sequence length="467" mass="50109">MSAVVMQPIRARRFHGGWHRGRRLLVALTLSQGTLCVHAESLVGLAGDALAHDASFAGAEAAYRAGLEKEPEARAALLPHLALSQSSFKNSIHVPGVPAAPYSTLGATVSLNQSLFKWDDWEAWQESRLSVADTGLAFASARQDILLKVAQAYLDALAAHDAFDLAQEHQRAVGEQLALARHSFALGAATVVDVDEAQAAVDAARSDLVQAQGTLARRYAALQKMVGHPVDRVDPVDMKTVFPLVQPGPLEQRVSDAQTSGYAVKRQQIALEIARREVSRVNAGYLPTVSLIGSVSHGNSAFISGQTNFYTGANRATSGEIGVQISIPLFDGFSTSSAKREAIALRDKAEDDLEDARRSAALDAEDAFLGVRDGLAQTLALQTAKQSAETSLRSNQKGFRVGVRINADVLNAEDKLFSARRDLDKARYDTLGQFLHLKASAAQLDEQTLATLFAGDVAKPDPLNEKK</sequence>
<keyword evidence="7" id="KW-0998">Cell outer membrane</keyword>
<evidence type="ECO:0000256" key="7">
    <source>
        <dbReference type="ARBA" id="ARBA00023237"/>
    </source>
</evidence>
<keyword evidence="3" id="KW-0813">Transport</keyword>
<dbReference type="GO" id="GO:0015562">
    <property type="term" value="F:efflux transmembrane transporter activity"/>
    <property type="evidence" value="ECO:0007669"/>
    <property type="project" value="InterPro"/>
</dbReference>
<accession>A0A3N6N1P2</accession>
<dbReference type="GO" id="GO:0009279">
    <property type="term" value="C:cell outer membrane"/>
    <property type="evidence" value="ECO:0007669"/>
    <property type="project" value="UniProtKB-SubCell"/>
</dbReference>
<dbReference type="InterPro" id="IPR003423">
    <property type="entry name" value="OMP_efflux"/>
</dbReference>
<name>A0A3N6N1P2_9BURK</name>
<keyword evidence="9" id="KW-1185">Reference proteome</keyword>
<dbReference type="InterPro" id="IPR051906">
    <property type="entry name" value="TolC-like"/>
</dbReference>
<evidence type="ECO:0000256" key="3">
    <source>
        <dbReference type="ARBA" id="ARBA00022448"/>
    </source>
</evidence>
<protein>
    <submittedName>
        <fullName evidence="8">Channel protein TolC</fullName>
    </submittedName>
</protein>
<organism evidence="8 9">
    <name type="scientific">Paraburkholderia dinghuensis</name>
    <dbReference type="NCBI Taxonomy" id="2305225"/>
    <lineage>
        <taxon>Bacteria</taxon>
        <taxon>Pseudomonadati</taxon>
        <taxon>Pseudomonadota</taxon>
        <taxon>Betaproteobacteria</taxon>
        <taxon>Burkholderiales</taxon>
        <taxon>Burkholderiaceae</taxon>
        <taxon>Paraburkholderia</taxon>
    </lineage>
</organism>
<dbReference type="SUPFAM" id="SSF56954">
    <property type="entry name" value="Outer membrane efflux proteins (OEP)"/>
    <property type="match status" value="1"/>
</dbReference>
<proteinExistence type="inferred from homology"/>
<dbReference type="InterPro" id="IPR010130">
    <property type="entry name" value="T1SS_OMP_TolC"/>
</dbReference>
<evidence type="ECO:0000313" key="8">
    <source>
        <dbReference type="EMBL" id="RQH02742.1"/>
    </source>
</evidence>
<evidence type="ECO:0000256" key="6">
    <source>
        <dbReference type="ARBA" id="ARBA00023136"/>
    </source>
</evidence>
<comment type="subcellular location">
    <subcellularLocation>
        <location evidence="1">Cell outer membrane</location>
    </subcellularLocation>
</comment>
<evidence type="ECO:0000256" key="5">
    <source>
        <dbReference type="ARBA" id="ARBA00022692"/>
    </source>
</evidence>
<keyword evidence="4" id="KW-1134">Transmembrane beta strand</keyword>
<dbReference type="OrthoDB" id="9813458at2"/>
<gene>
    <name evidence="8" type="ORF">D1Y85_21655</name>
</gene>
<evidence type="ECO:0000313" key="9">
    <source>
        <dbReference type="Proteomes" id="UP000272778"/>
    </source>
</evidence>
<dbReference type="Proteomes" id="UP000272778">
    <property type="component" value="Unassembled WGS sequence"/>
</dbReference>
<dbReference type="Pfam" id="PF02321">
    <property type="entry name" value="OEP"/>
    <property type="match status" value="2"/>
</dbReference>
<comment type="caution">
    <text evidence="8">The sequence shown here is derived from an EMBL/GenBank/DDBJ whole genome shotgun (WGS) entry which is preliminary data.</text>
</comment>
<evidence type="ECO:0000256" key="4">
    <source>
        <dbReference type="ARBA" id="ARBA00022452"/>
    </source>
</evidence>
<dbReference type="PANTHER" id="PTHR30026:SF20">
    <property type="entry name" value="OUTER MEMBRANE PROTEIN TOLC"/>
    <property type="match status" value="1"/>
</dbReference>
<dbReference type="NCBIfam" id="TIGR01844">
    <property type="entry name" value="type_I_sec_TolC"/>
    <property type="match status" value="1"/>
</dbReference>
<dbReference type="Gene3D" id="1.20.1600.10">
    <property type="entry name" value="Outer membrane efflux proteins (OEP)"/>
    <property type="match status" value="1"/>
</dbReference>
<dbReference type="AlphaFoldDB" id="A0A3N6N1P2"/>
<comment type="similarity">
    <text evidence="2">Belongs to the outer membrane factor (OMF) (TC 1.B.17) family.</text>
</comment>
<reference evidence="8 9" key="1">
    <citation type="submission" date="2018-11" db="EMBL/GenBank/DDBJ databases">
        <title>Paraburkholderia sp. DHOA04, isolated from soil.</title>
        <authorList>
            <person name="Gao Z.-H."/>
            <person name="Qiu L.-H."/>
            <person name="Fu J.-C."/>
        </authorList>
    </citation>
    <scope>NUCLEOTIDE SEQUENCE [LARGE SCALE GENOMIC DNA]</scope>
    <source>
        <strain evidence="8 9">DHOA04</strain>
    </source>
</reference>
<dbReference type="GO" id="GO:1990281">
    <property type="term" value="C:efflux pump complex"/>
    <property type="evidence" value="ECO:0007669"/>
    <property type="project" value="TreeGrafter"/>
</dbReference>
<dbReference type="GO" id="GO:0015288">
    <property type="term" value="F:porin activity"/>
    <property type="evidence" value="ECO:0007669"/>
    <property type="project" value="TreeGrafter"/>
</dbReference>
<dbReference type="EMBL" id="RQIS01000018">
    <property type="protein sequence ID" value="RQH02742.1"/>
    <property type="molecule type" value="Genomic_DNA"/>
</dbReference>
<evidence type="ECO:0000256" key="2">
    <source>
        <dbReference type="ARBA" id="ARBA00007613"/>
    </source>
</evidence>
<evidence type="ECO:0000256" key="1">
    <source>
        <dbReference type="ARBA" id="ARBA00004442"/>
    </source>
</evidence>
<keyword evidence="6" id="KW-0472">Membrane</keyword>
<keyword evidence="5" id="KW-0812">Transmembrane</keyword>